<evidence type="ECO:0000313" key="2">
    <source>
        <dbReference type="EMBL" id="GMH51624.1"/>
    </source>
</evidence>
<comment type="caution">
    <text evidence="2">The sequence shown here is derived from an EMBL/GenBank/DDBJ whole genome shotgun (WGS) entry which is preliminary data.</text>
</comment>
<dbReference type="PANTHER" id="PTHR14614:SF109">
    <property type="entry name" value="RIBOSOMAL LYSINE N-METHYLTRANSFERASE 5"/>
    <property type="match status" value="1"/>
</dbReference>
<dbReference type="EMBL" id="BLQM01000022">
    <property type="protein sequence ID" value="GMH51624.1"/>
    <property type="molecule type" value="Genomic_DNA"/>
</dbReference>
<gene>
    <name evidence="2" type="ORF">TL16_g01048</name>
</gene>
<organism evidence="2 3">
    <name type="scientific">Triparma laevis f. inornata</name>
    <dbReference type="NCBI Taxonomy" id="1714386"/>
    <lineage>
        <taxon>Eukaryota</taxon>
        <taxon>Sar</taxon>
        <taxon>Stramenopiles</taxon>
        <taxon>Ochrophyta</taxon>
        <taxon>Bolidophyceae</taxon>
        <taxon>Parmales</taxon>
        <taxon>Triparmaceae</taxon>
        <taxon>Triparma</taxon>
    </lineage>
</organism>
<accession>A0A9W6ZJE3</accession>
<dbReference type="Pfam" id="PF10294">
    <property type="entry name" value="Methyltransf_16"/>
    <property type="match status" value="1"/>
</dbReference>
<proteinExistence type="predicted"/>
<dbReference type="CDD" id="cd02440">
    <property type="entry name" value="AdoMet_MTases"/>
    <property type="match status" value="1"/>
</dbReference>
<dbReference type="AlphaFoldDB" id="A0A9W6ZJE3"/>
<dbReference type="Gene3D" id="3.40.50.150">
    <property type="entry name" value="Vaccinia Virus protein VP39"/>
    <property type="match status" value="1"/>
</dbReference>
<dbReference type="PANTHER" id="PTHR14614">
    <property type="entry name" value="HEPATOCELLULAR CARCINOMA-ASSOCIATED ANTIGEN"/>
    <property type="match status" value="1"/>
</dbReference>
<evidence type="ECO:0000256" key="1">
    <source>
        <dbReference type="SAM" id="MobiDB-lite"/>
    </source>
</evidence>
<protein>
    <submittedName>
        <fullName evidence="2">Uncharacterized protein</fullName>
    </submittedName>
</protein>
<reference evidence="3" key="1">
    <citation type="journal article" date="2023" name="Commun. Biol.">
        <title>Genome analysis of Parmales, the sister group of diatoms, reveals the evolutionary specialization of diatoms from phago-mixotrophs to photoautotrophs.</title>
        <authorList>
            <person name="Ban H."/>
            <person name="Sato S."/>
            <person name="Yoshikawa S."/>
            <person name="Yamada K."/>
            <person name="Nakamura Y."/>
            <person name="Ichinomiya M."/>
            <person name="Sato N."/>
            <person name="Blanc-Mathieu R."/>
            <person name="Endo H."/>
            <person name="Kuwata A."/>
            <person name="Ogata H."/>
        </authorList>
    </citation>
    <scope>NUCLEOTIDE SEQUENCE [LARGE SCALE GENOMIC DNA]</scope>
</reference>
<feature type="compositionally biased region" description="Low complexity" evidence="1">
    <location>
        <begin position="100"/>
        <end position="117"/>
    </location>
</feature>
<sequence>MSGFAGGIISDRILRVNVERSRGRGNGYCFRWAREDRTVVEGVDVKCRVVVLGEDGGEIVFGEEVGPGVGFDIGPGGNSMGASTGASTVERVLRLTPVPSSSSSSSSSSSNSSSNSNPTTTIGWESRPFKGNNVITFECERTFSGFKVLEKLGETLGSNIWDSAVVTAEVLQEMVGERDWGKSKVLDLSAGCGYLPLRLLFSLGARIDSCECKGKTLDLLRENCERVGLGEDKVFACDWGEEVGRGVYDVVLLSDCLYDVSRLGDLKKTLER</sequence>
<name>A0A9W6ZJE3_9STRA</name>
<dbReference type="InterPro" id="IPR029063">
    <property type="entry name" value="SAM-dependent_MTases_sf"/>
</dbReference>
<dbReference type="InterPro" id="IPR019410">
    <property type="entry name" value="Methyltransf_16"/>
</dbReference>
<feature type="region of interest" description="Disordered" evidence="1">
    <location>
        <begin position="97"/>
        <end position="125"/>
    </location>
</feature>
<dbReference type="SUPFAM" id="SSF53335">
    <property type="entry name" value="S-adenosyl-L-methionine-dependent methyltransferases"/>
    <property type="match status" value="1"/>
</dbReference>
<evidence type="ECO:0000313" key="3">
    <source>
        <dbReference type="Proteomes" id="UP001162640"/>
    </source>
</evidence>
<dbReference type="Proteomes" id="UP001162640">
    <property type="component" value="Unassembled WGS sequence"/>
</dbReference>